<evidence type="ECO:0000256" key="1">
    <source>
        <dbReference type="SAM" id="SignalP"/>
    </source>
</evidence>
<proteinExistence type="predicted"/>
<keyword evidence="1" id="KW-0732">Signal</keyword>
<evidence type="ECO:0000313" key="3">
    <source>
        <dbReference type="Proteomes" id="UP000027238"/>
    </source>
</evidence>
<feature type="signal peptide" evidence="1">
    <location>
        <begin position="1"/>
        <end position="16"/>
    </location>
</feature>
<dbReference type="eggNOG" id="ENOG502SK8S">
    <property type="taxonomic scope" value="Eukaryota"/>
</dbReference>
<dbReference type="Proteomes" id="UP000027238">
    <property type="component" value="Unassembled WGS sequence"/>
</dbReference>
<keyword evidence="3" id="KW-1185">Reference proteome</keyword>
<gene>
    <name evidence="2" type="ORF">CSUB01_06380</name>
</gene>
<reference evidence="3" key="1">
    <citation type="journal article" date="2014" name="Genome Announc.">
        <title>Draft genome sequence of Colletotrichum sublineola, a destructive pathogen of cultivated sorghum.</title>
        <authorList>
            <person name="Baroncelli R."/>
            <person name="Sanz-Martin J.M."/>
            <person name="Rech G.E."/>
            <person name="Sukno S.A."/>
            <person name="Thon M.R."/>
        </authorList>
    </citation>
    <scope>NUCLEOTIDE SEQUENCE [LARGE SCALE GENOMIC DNA]</scope>
    <source>
        <strain evidence="3">TX430BB</strain>
    </source>
</reference>
<sequence>MLLLNLITLFSLAAEASPVIVSNSHGKDKALVTRNTTVDQCSPFSKDGIMPGCWQTLEMDNHLTDWWSKNSARCNATNRGFAQCYLDTAGLITWNCDFISLNGCTPPPSGRDAPYDSYQQFYVIWNIYAINLFFTNYHAALLQGQATAIGAVAEIVKVVAPPTKKNAKTPLFGPIFGATLAQFAALGPLLGESLALSIFFAALVGTAANTPGVYNALFPVTLVYQVSWEKLSATLSDQVNEYQKNVGVALTKIQTDFNLFFATTTGGGFSQRFSNNLPQNTDFMYHNLLKWTLNQALAENDYFVVKNPGIDPRKIPIAPYDCSKLDEFGTCGPIWYDGKDSYGLARAHG</sequence>
<organism evidence="2 3">
    <name type="scientific">Colletotrichum sublineola</name>
    <name type="common">Sorghum anthracnose fungus</name>
    <dbReference type="NCBI Taxonomy" id="1173701"/>
    <lineage>
        <taxon>Eukaryota</taxon>
        <taxon>Fungi</taxon>
        <taxon>Dikarya</taxon>
        <taxon>Ascomycota</taxon>
        <taxon>Pezizomycotina</taxon>
        <taxon>Sordariomycetes</taxon>
        <taxon>Hypocreomycetidae</taxon>
        <taxon>Glomerellales</taxon>
        <taxon>Glomerellaceae</taxon>
        <taxon>Colletotrichum</taxon>
        <taxon>Colletotrichum graminicola species complex</taxon>
    </lineage>
</organism>
<evidence type="ECO:0000313" key="2">
    <source>
        <dbReference type="EMBL" id="KDN63601.1"/>
    </source>
</evidence>
<dbReference type="AlphaFoldDB" id="A0A066XCY1"/>
<feature type="chain" id="PRO_5001630039" evidence="1">
    <location>
        <begin position="17"/>
        <end position="349"/>
    </location>
</feature>
<dbReference type="OMA" id="ECWVELE"/>
<accession>A0A066XCY1</accession>
<dbReference type="EMBL" id="JMSE01001208">
    <property type="protein sequence ID" value="KDN63601.1"/>
    <property type="molecule type" value="Genomic_DNA"/>
</dbReference>
<protein>
    <submittedName>
        <fullName evidence="2">Uncharacterized protein</fullName>
    </submittedName>
</protein>
<dbReference type="HOGENOM" id="CLU_049755_0_0_1"/>
<comment type="caution">
    <text evidence="2">The sequence shown here is derived from an EMBL/GenBank/DDBJ whole genome shotgun (WGS) entry which is preliminary data.</text>
</comment>
<name>A0A066XCY1_COLSU</name>
<dbReference type="OrthoDB" id="5345753at2759"/>